<protein>
    <submittedName>
        <fullName evidence="6">MurR/RpiR family transcriptional regulator</fullName>
    </submittedName>
</protein>
<sequence>MSKDENSNLINRIIGTKDTLPKKQRYLCDYILKHYQSLGLVTVKELSDQAGVGVSTVMRVLDALGYDTFNDFRKDIYTESVPSKWTLKNSLIHSGDTSEESNTLADVLEENIELLNNTLDQELSEQFTLAVDMILESDFINIIGTRPYRATAVYLEQLLGEFFSNIRQLSQDIDLLYDKVLQFKKGDILIVFAFEPYTQLVVDAAKIAHGQGNKIILVTDYISCPVTPLASAVLRLPVSTEQFSIVPIISLIDAVVIEIGKRSSEESIEKLKRLETVLREHNIIHDK</sequence>
<keyword evidence="4" id="KW-0175">Coiled coil</keyword>
<dbReference type="PROSITE" id="PS51071">
    <property type="entry name" value="HTH_RPIR"/>
    <property type="match status" value="1"/>
</dbReference>
<organism evidence="6 7">
    <name type="scientific">Corticicoccus populi</name>
    <dbReference type="NCBI Taxonomy" id="1812821"/>
    <lineage>
        <taxon>Bacteria</taxon>
        <taxon>Bacillati</taxon>
        <taxon>Bacillota</taxon>
        <taxon>Bacilli</taxon>
        <taxon>Bacillales</taxon>
        <taxon>Staphylococcaceae</taxon>
        <taxon>Corticicoccus</taxon>
    </lineage>
</organism>
<dbReference type="SUPFAM" id="SSF53697">
    <property type="entry name" value="SIS domain"/>
    <property type="match status" value="1"/>
</dbReference>
<evidence type="ECO:0000313" key="7">
    <source>
        <dbReference type="Proteomes" id="UP001597519"/>
    </source>
</evidence>
<feature type="domain" description="HTH rpiR-type" evidence="5">
    <location>
        <begin position="7"/>
        <end position="83"/>
    </location>
</feature>
<evidence type="ECO:0000259" key="5">
    <source>
        <dbReference type="PROSITE" id="PS51071"/>
    </source>
</evidence>
<feature type="coiled-coil region" evidence="4">
    <location>
        <begin position="98"/>
        <end position="125"/>
    </location>
</feature>
<dbReference type="Pfam" id="PF01380">
    <property type="entry name" value="SIS"/>
    <property type="match status" value="1"/>
</dbReference>
<evidence type="ECO:0000256" key="1">
    <source>
        <dbReference type="ARBA" id="ARBA00023015"/>
    </source>
</evidence>
<dbReference type="InterPro" id="IPR046348">
    <property type="entry name" value="SIS_dom_sf"/>
</dbReference>
<dbReference type="Gene3D" id="3.40.50.10490">
    <property type="entry name" value="Glucose-6-phosphate isomerase like protein, domain 1"/>
    <property type="match status" value="1"/>
</dbReference>
<keyword evidence="7" id="KW-1185">Reference proteome</keyword>
<dbReference type="RefSeq" id="WP_377775557.1">
    <property type="nucleotide sequence ID" value="NZ_JBHUOQ010000005.1"/>
</dbReference>
<evidence type="ECO:0000256" key="2">
    <source>
        <dbReference type="ARBA" id="ARBA00023125"/>
    </source>
</evidence>
<dbReference type="PANTHER" id="PTHR30514:SF18">
    <property type="entry name" value="RPIR-FAMILY TRANSCRIPTIONAL REGULATOR"/>
    <property type="match status" value="1"/>
</dbReference>
<dbReference type="InterPro" id="IPR009057">
    <property type="entry name" value="Homeodomain-like_sf"/>
</dbReference>
<dbReference type="SUPFAM" id="SSF46689">
    <property type="entry name" value="Homeodomain-like"/>
    <property type="match status" value="1"/>
</dbReference>
<dbReference type="InterPro" id="IPR047640">
    <property type="entry name" value="RpiR-like"/>
</dbReference>
<dbReference type="InterPro" id="IPR000281">
    <property type="entry name" value="HTH_RpiR"/>
</dbReference>
<keyword evidence="1" id="KW-0805">Transcription regulation</keyword>
<accession>A0ABW5WX16</accession>
<dbReference type="InterPro" id="IPR036388">
    <property type="entry name" value="WH-like_DNA-bd_sf"/>
</dbReference>
<dbReference type="EMBL" id="JBHUOQ010000005">
    <property type="protein sequence ID" value="MFD2831366.1"/>
    <property type="molecule type" value="Genomic_DNA"/>
</dbReference>
<dbReference type="PANTHER" id="PTHR30514">
    <property type="entry name" value="GLUCOKINASE"/>
    <property type="match status" value="1"/>
</dbReference>
<dbReference type="InterPro" id="IPR035472">
    <property type="entry name" value="RpiR-like_SIS"/>
</dbReference>
<evidence type="ECO:0000256" key="3">
    <source>
        <dbReference type="ARBA" id="ARBA00023163"/>
    </source>
</evidence>
<keyword evidence="2" id="KW-0238">DNA-binding</keyword>
<dbReference type="Gene3D" id="1.10.10.10">
    <property type="entry name" value="Winged helix-like DNA-binding domain superfamily/Winged helix DNA-binding domain"/>
    <property type="match status" value="1"/>
</dbReference>
<comment type="caution">
    <text evidence="6">The sequence shown here is derived from an EMBL/GenBank/DDBJ whole genome shotgun (WGS) entry which is preliminary data.</text>
</comment>
<dbReference type="Proteomes" id="UP001597519">
    <property type="component" value="Unassembled WGS sequence"/>
</dbReference>
<dbReference type="CDD" id="cd05013">
    <property type="entry name" value="SIS_RpiR"/>
    <property type="match status" value="1"/>
</dbReference>
<evidence type="ECO:0000256" key="4">
    <source>
        <dbReference type="SAM" id="Coils"/>
    </source>
</evidence>
<proteinExistence type="predicted"/>
<keyword evidence="3" id="KW-0804">Transcription</keyword>
<dbReference type="Pfam" id="PF01418">
    <property type="entry name" value="HTH_6"/>
    <property type="match status" value="1"/>
</dbReference>
<reference evidence="7" key="1">
    <citation type="journal article" date="2019" name="Int. J. Syst. Evol. Microbiol.">
        <title>The Global Catalogue of Microorganisms (GCM) 10K type strain sequencing project: providing services to taxonomists for standard genome sequencing and annotation.</title>
        <authorList>
            <consortium name="The Broad Institute Genomics Platform"/>
            <consortium name="The Broad Institute Genome Sequencing Center for Infectious Disease"/>
            <person name="Wu L."/>
            <person name="Ma J."/>
        </authorList>
    </citation>
    <scope>NUCLEOTIDE SEQUENCE [LARGE SCALE GENOMIC DNA]</scope>
    <source>
        <strain evidence="7">KCTC 33575</strain>
    </source>
</reference>
<evidence type="ECO:0000313" key="6">
    <source>
        <dbReference type="EMBL" id="MFD2831366.1"/>
    </source>
</evidence>
<gene>
    <name evidence="6" type="ORF">ACFSX4_12900</name>
</gene>
<dbReference type="InterPro" id="IPR001347">
    <property type="entry name" value="SIS_dom"/>
</dbReference>
<name>A0ABW5WX16_9STAP</name>